<keyword evidence="2" id="KW-1185">Reference proteome</keyword>
<dbReference type="EMBL" id="CM055102">
    <property type="protein sequence ID" value="KAJ7537637.1"/>
    <property type="molecule type" value="Genomic_DNA"/>
</dbReference>
<protein>
    <submittedName>
        <fullName evidence="1">Uncharacterized protein</fullName>
    </submittedName>
</protein>
<accession>A0ACC2C6T4</accession>
<evidence type="ECO:0000313" key="1">
    <source>
        <dbReference type="EMBL" id="KAJ7537637.1"/>
    </source>
</evidence>
<name>A0ACC2C6T4_DIPCM</name>
<comment type="caution">
    <text evidence="1">The sequence shown here is derived from an EMBL/GenBank/DDBJ whole genome shotgun (WGS) entry which is preliminary data.</text>
</comment>
<organism evidence="1 2">
    <name type="scientific">Diphasiastrum complanatum</name>
    <name type="common">Issler's clubmoss</name>
    <name type="synonym">Lycopodium complanatum</name>
    <dbReference type="NCBI Taxonomy" id="34168"/>
    <lineage>
        <taxon>Eukaryota</taxon>
        <taxon>Viridiplantae</taxon>
        <taxon>Streptophyta</taxon>
        <taxon>Embryophyta</taxon>
        <taxon>Tracheophyta</taxon>
        <taxon>Lycopodiopsida</taxon>
        <taxon>Lycopodiales</taxon>
        <taxon>Lycopodiaceae</taxon>
        <taxon>Lycopodioideae</taxon>
        <taxon>Diphasiastrum</taxon>
    </lineage>
</organism>
<proteinExistence type="predicted"/>
<dbReference type="Proteomes" id="UP001162992">
    <property type="component" value="Chromosome 11"/>
</dbReference>
<sequence>MASFQNRAVGRSWQSVKASKIYCSFVVLLCMLPFVLPGRSGPLHADCWECENGLRTPIVGIKTQARERPDHITSDRLSFVPSKSPERRFLFYGLGSAPPQCNSKCGRCNPCSPIHVPIQPGLVKTTEYYPEAWRCKCGAQLYMP</sequence>
<gene>
    <name evidence="1" type="ORF">O6H91_11G015100</name>
</gene>
<reference evidence="2" key="1">
    <citation type="journal article" date="2024" name="Proc. Natl. Acad. Sci. U.S.A.">
        <title>Extraordinary preservation of gene collinearity over three hundred million years revealed in homosporous lycophytes.</title>
        <authorList>
            <person name="Li C."/>
            <person name="Wickell D."/>
            <person name="Kuo L.Y."/>
            <person name="Chen X."/>
            <person name="Nie B."/>
            <person name="Liao X."/>
            <person name="Peng D."/>
            <person name="Ji J."/>
            <person name="Jenkins J."/>
            <person name="Williams M."/>
            <person name="Shu S."/>
            <person name="Plott C."/>
            <person name="Barry K."/>
            <person name="Rajasekar S."/>
            <person name="Grimwood J."/>
            <person name="Han X."/>
            <person name="Sun S."/>
            <person name="Hou Z."/>
            <person name="He W."/>
            <person name="Dai G."/>
            <person name="Sun C."/>
            <person name="Schmutz J."/>
            <person name="Leebens-Mack J.H."/>
            <person name="Li F.W."/>
            <person name="Wang L."/>
        </authorList>
    </citation>
    <scope>NUCLEOTIDE SEQUENCE [LARGE SCALE GENOMIC DNA]</scope>
    <source>
        <strain evidence="2">cv. PW_Plant_1</strain>
    </source>
</reference>
<evidence type="ECO:0000313" key="2">
    <source>
        <dbReference type="Proteomes" id="UP001162992"/>
    </source>
</evidence>